<keyword evidence="2" id="KW-1185">Reference proteome</keyword>
<name>A0ABY7K0N3_9ACTN</name>
<proteinExistence type="predicted"/>
<organism evidence="1 2">
    <name type="scientific">Jatrophihabitans cynanchi</name>
    <dbReference type="NCBI Taxonomy" id="2944128"/>
    <lineage>
        <taxon>Bacteria</taxon>
        <taxon>Bacillati</taxon>
        <taxon>Actinomycetota</taxon>
        <taxon>Actinomycetes</taxon>
        <taxon>Jatrophihabitantales</taxon>
        <taxon>Jatrophihabitantaceae</taxon>
        <taxon>Jatrophihabitans</taxon>
    </lineage>
</organism>
<dbReference type="EMBL" id="CP097463">
    <property type="protein sequence ID" value="WAX58405.1"/>
    <property type="molecule type" value="Genomic_DNA"/>
</dbReference>
<dbReference type="SUPFAM" id="SSF53850">
    <property type="entry name" value="Periplasmic binding protein-like II"/>
    <property type="match status" value="1"/>
</dbReference>
<evidence type="ECO:0000313" key="2">
    <source>
        <dbReference type="Proteomes" id="UP001164693"/>
    </source>
</evidence>
<gene>
    <name evidence="1" type="ORF">M6B22_06470</name>
</gene>
<reference evidence="1" key="1">
    <citation type="submission" date="2022-05" db="EMBL/GenBank/DDBJ databases">
        <title>Jatrophihabitans sp. SB3-54 whole genome sequence.</title>
        <authorList>
            <person name="Suh M.K."/>
            <person name="Eom M.K."/>
            <person name="Kim J.S."/>
            <person name="Kim H.S."/>
            <person name="Do H.E."/>
            <person name="Shin Y.K."/>
            <person name="Lee J.-S."/>
        </authorList>
    </citation>
    <scope>NUCLEOTIDE SEQUENCE</scope>
    <source>
        <strain evidence="1">SB3-54</strain>
    </source>
</reference>
<dbReference type="RefSeq" id="WP_269444953.1">
    <property type="nucleotide sequence ID" value="NZ_CP097463.1"/>
</dbReference>
<dbReference type="Proteomes" id="UP001164693">
    <property type="component" value="Chromosome"/>
</dbReference>
<evidence type="ECO:0008006" key="3">
    <source>
        <dbReference type="Google" id="ProtNLM"/>
    </source>
</evidence>
<accession>A0ABY7K0N3</accession>
<sequence>MDVSCGSRVSGPRIAYISDDIIVEQAFVAAGLGVTTSPRMALRSHHAAGVYASDIPHFCRHIYVTTYGEPPDPPATAAFVAALQHAVTDPSWRTVVDTSD</sequence>
<dbReference type="Gene3D" id="3.40.190.290">
    <property type="match status" value="1"/>
</dbReference>
<protein>
    <recommendedName>
        <fullName evidence="3">LysR substrate-binding domain-containing protein</fullName>
    </recommendedName>
</protein>
<evidence type="ECO:0000313" key="1">
    <source>
        <dbReference type="EMBL" id="WAX58405.1"/>
    </source>
</evidence>